<dbReference type="Proteomes" id="UP000229526">
    <property type="component" value="Unassembled WGS sequence"/>
</dbReference>
<dbReference type="Pfam" id="PF07927">
    <property type="entry name" value="HicA_toxin"/>
    <property type="match status" value="1"/>
</dbReference>
<evidence type="ECO:0000256" key="7">
    <source>
        <dbReference type="ARBA" id="ARBA00023016"/>
    </source>
</evidence>
<evidence type="ECO:0000256" key="3">
    <source>
        <dbReference type="ARBA" id="ARBA00022722"/>
    </source>
</evidence>
<keyword evidence="7" id="KW-0346">Stress response</keyword>
<dbReference type="PANTHER" id="PTHR34873">
    <property type="entry name" value="SSR1766 PROTEIN"/>
    <property type="match status" value="1"/>
</dbReference>
<dbReference type="GO" id="GO:0016787">
    <property type="term" value="F:hydrolase activity"/>
    <property type="evidence" value="ECO:0007669"/>
    <property type="project" value="UniProtKB-KW"/>
</dbReference>
<name>A0A2H0ULH3_9BACT</name>
<evidence type="ECO:0008006" key="10">
    <source>
        <dbReference type="Google" id="ProtNLM"/>
    </source>
</evidence>
<keyword evidence="3" id="KW-0540">Nuclease</keyword>
<evidence type="ECO:0000256" key="2">
    <source>
        <dbReference type="ARBA" id="ARBA00022649"/>
    </source>
</evidence>
<keyword evidence="4" id="KW-0255">Endonuclease</keyword>
<comment type="caution">
    <text evidence="8">The sequence shown here is derived from an EMBL/GenBank/DDBJ whole genome shotgun (WGS) entry which is preliminary data.</text>
</comment>
<dbReference type="SUPFAM" id="SSF54786">
    <property type="entry name" value="YcfA/nrd intein domain"/>
    <property type="match status" value="1"/>
</dbReference>
<organism evidence="8 9">
    <name type="scientific">Candidatus Harrisonbacteria bacterium CG10_big_fil_rev_8_21_14_0_10_49_15</name>
    <dbReference type="NCBI Taxonomy" id="1974587"/>
    <lineage>
        <taxon>Bacteria</taxon>
        <taxon>Candidatus Harrisoniibacteriota</taxon>
    </lineage>
</organism>
<proteinExistence type="inferred from homology"/>
<dbReference type="InterPro" id="IPR038570">
    <property type="entry name" value="HicA_sf"/>
</dbReference>
<dbReference type="EMBL" id="PFBD01000014">
    <property type="protein sequence ID" value="PIR87247.1"/>
    <property type="molecule type" value="Genomic_DNA"/>
</dbReference>
<evidence type="ECO:0000256" key="4">
    <source>
        <dbReference type="ARBA" id="ARBA00022759"/>
    </source>
</evidence>
<dbReference type="PANTHER" id="PTHR34873:SF3">
    <property type="entry name" value="ADDICTION MODULE TOXIN, HICA FAMILY"/>
    <property type="match status" value="1"/>
</dbReference>
<dbReference type="InterPro" id="IPR012933">
    <property type="entry name" value="HicA_mRNA_interferase"/>
</dbReference>
<dbReference type="GO" id="GO:0003729">
    <property type="term" value="F:mRNA binding"/>
    <property type="evidence" value="ECO:0007669"/>
    <property type="project" value="InterPro"/>
</dbReference>
<evidence type="ECO:0000313" key="8">
    <source>
        <dbReference type="EMBL" id="PIR87247.1"/>
    </source>
</evidence>
<evidence type="ECO:0000313" key="9">
    <source>
        <dbReference type="Proteomes" id="UP000229526"/>
    </source>
</evidence>
<accession>A0A2H0ULH3</accession>
<keyword evidence="6" id="KW-0694">RNA-binding</keyword>
<protein>
    <recommendedName>
        <fullName evidence="10">Type II toxin-antitoxin system HicA family toxin</fullName>
    </recommendedName>
</protein>
<dbReference type="AlphaFoldDB" id="A0A2H0ULH3"/>
<keyword evidence="5" id="KW-0378">Hydrolase</keyword>
<keyword evidence="2" id="KW-1277">Toxin-antitoxin system</keyword>
<gene>
    <name evidence="8" type="ORF">COU11_01450</name>
</gene>
<dbReference type="Gene3D" id="3.30.920.30">
    <property type="entry name" value="Hypothetical protein"/>
    <property type="match status" value="1"/>
</dbReference>
<sequence length="76" mass="8616">MPKPPLIKARQLINVLKKLGFSHIHGKGSHMFFAHPDGRKTTIPIHGKDIPLGMLRAIIKDLHMTVEEFKKVLKTL</sequence>
<dbReference type="GO" id="GO:0004519">
    <property type="term" value="F:endonuclease activity"/>
    <property type="evidence" value="ECO:0007669"/>
    <property type="project" value="UniProtKB-KW"/>
</dbReference>
<evidence type="ECO:0000256" key="6">
    <source>
        <dbReference type="ARBA" id="ARBA00022884"/>
    </source>
</evidence>
<evidence type="ECO:0000256" key="1">
    <source>
        <dbReference type="ARBA" id="ARBA00006620"/>
    </source>
</evidence>
<reference evidence="9" key="1">
    <citation type="submission" date="2017-09" db="EMBL/GenBank/DDBJ databases">
        <title>Depth-based differentiation of microbial function through sediment-hosted aquifers and enrichment of novel symbionts in the deep terrestrial subsurface.</title>
        <authorList>
            <person name="Probst A.J."/>
            <person name="Ladd B."/>
            <person name="Jarett J.K."/>
            <person name="Geller-Mcgrath D.E."/>
            <person name="Sieber C.M.K."/>
            <person name="Emerson J.B."/>
            <person name="Anantharaman K."/>
            <person name="Thomas B.C."/>
            <person name="Malmstrom R."/>
            <person name="Stieglmeier M."/>
            <person name="Klingl A."/>
            <person name="Woyke T."/>
            <person name="Ryan C.M."/>
            <person name="Banfield J.F."/>
        </authorList>
    </citation>
    <scope>NUCLEOTIDE SEQUENCE [LARGE SCALE GENOMIC DNA]</scope>
</reference>
<evidence type="ECO:0000256" key="5">
    <source>
        <dbReference type="ARBA" id="ARBA00022801"/>
    </source>
</evidence>
<comment type="similarity">
    <text evidence="1">Belongs to the HicA mRNA interferase family.</text>
</comment>